<dbReference type="InterPro" id="IPR042099">
    <property type="entry name" value="ANL_N_sf"/>
</dbReference>
<sequence>MSDADNEIIFDRLAHWAQVRPDDVAVQFQGTEYTWSGWHDRILHIAGALAEGGIGAGDTVAFVDKNHLSCLEVTYAASLLGAAAAVPNWRLAGEELDYVINDSGARILFVGNEFLQQVMALRDRLTGIEQIVTVGGEHDEFEPWLGEASVLKSAPDVAADATALILYSSGTTGRPKGVQLTHRNLIAHSAAVLEILPARHDDCLLVAMPLFHVGGSCYAIMGVHAGARCHFTREADAPSLFGALAAGANIAFLVPPVIAGVLAAGEQAVAAFGALHRITYGAAPMPLPLLRSALAAWPKAEFVQVYGMTECAGVVTALLPEVHRDEAQEERMASAGQPIPGVEMRIVDPATAEDVAPGETGELWWRSEQRTPGYLGKPEATAEAITADGWLRSGDMGRADADGFVFIEDRLKDMIITGGENVYSPEIERVLVEHPAVAEVAVIGVPDDHWGETVKAVVVPVTGKNIEPDELIHYTRQRLAKFKCPTTVDVVDLLPRNPTGKILKRELRAPYWKDRTHKLV</sequence>
<dbReference type="EMBL" id="CP008947">
    <property type="protein sequence ID" value="AII04996.1"/>
    <property type="molecule type" value="Genomic_DNA"/>
</dbReference>
<evidence type="ECO:0000259" key="3">
    <source>
        <dbReference type="Pfam" id="PF00501"/>
    </source>
</evidence>
<dbReference type="eggNOG" id="COG0318">
    <property type="taxonomic scope" value="Bacteria"/>
</dbReference>
<dbReference type="InterPro" id="IPR000873">
    <property type="entry name" value="AMP-dep_synth/lig_dom"/>
</dbReference>
<feature type="domain" description="AMP-dependent synthetase/ligase" evidence="3">
    <location>
        <begin position="14"/>
        <end position="375"/>
    </location>
</feature>
<name>A0A076EGX6_RHOOP</name>
<dbReference type="GO" id="GO:0016878">
    <property type="term" value="F:acid-thiol ligase activity"/>
    <property type="evidence" value="ECO:0007669"/>
    <property type="project" value="UniProtKB-ARBA"/>
</dbReference>
<dbReference type="Pfam" id="PF13193">
    <property type="entry name" value="AMP-binding_C"/>
    <property type="match status" value="1"/>
</dbReference>
<keyword evidence="2 5" id="KW-0436">Ligase</keyword>
<dbReference type="PANTHER" id="PTHR43767:SF1">
    <property type="entry name" value="NONRIBOSOMAL PEPTIDE SYNTHASE PES1 (EUROFUNG)-RELATED"/>
    <property type="match status" value="1"/>
</dbReference>
<dbReference type="InterPro" id="IPR050237">
    <property type="entry name" value="ATP-dep_AMP-bd_enzyme"/>
</dbReference>
<dbReference type="InterPro" id="IPR045851">
    <property type="entry name" value="AMP-bd_C_sf"/>
</dbReference>
<gene>
    <name evidence="5" type="ORF">EP51_10400</name>
</gene>
<organism evidence="5 6">
    <name type="scientific">Rhodococcus opacus</name>
    <name type="common">Nocardia opaca</name>
    <dbReference type="NCBI Taxonomy" id="37919"/>
    <lineage>
        <taxon>Bacteria</taxon>
        <taxon>Bacillati</taxon>
        <taxon>Actinomycetota</taxon>
        <taxon>Actinomycetes</taxon>
        <taxon>Mycobacteriales</taxon>
        <taxon>Nocardiaceae</taxon>
        <taxon>Rhodococcus</taxon>
    </lineage>
</organism>
<dbReference type="InterPro" id="IPR025110">
    <property type="entry name" value="AMP-bd_C"/>
</dbReference>
<evidence type="ECO:0000259" key="4">
    <source>
        <dbReference type="Pfam" id="PF13193"/>
    </source>
</evidence>
<feature type="domain" description="AMP-binding enzyme C-terminal" evidence="4">
    <location>
        <begin position="426"/>
        <end position="501"/>
    </location>
</feature>
<evidence type="ECO:0000313" key="5">
    <source>
        <dbReference type="EMBL" id="AII04996.1"/>
    </source>
</evidence>
<dbReference type="Pfam" id="PF00501">
    <property type="entry name" value="AMP-binding"/>
    <property type="match status" value="1"/>
</dbReference>
<evidence type="ECO:0000256" key="1">
    <source>
        <dbReference type="ARBA" id="ARBA00006432"/>
    </source>
</evidence>
<dbReference type="Proteomes" id="UP000028488">
    <property type="component" value="Chromosome"/>
</dbReference>
<evidence type="ECO:0000256" key="2">
    <source>
        <dbReference type="ARBA" id="ARBA00022598"/>
    </source>
</evidence>
<dbReference type="SUPFAM" id="SSF56801">
    <property type="entry name" value="Acetyl-CoA synthetase-like"/>
    <property type="match status" value="1"/>
</dbReference>
<comment type="similarity">
    <text evidence="1">Belongs to the ATP-dependent AMP-binding enzyme family.</text>
</comment>
<dbReference type="FunFam" id="3.30.300.30:FF:000008">
    <property type="entry name" value="2,3-dihydroxybenzoate-AMP ligase"/>
    <property type="match status" value="1"/>
</dbReference>
<dbReference type="PANTHER" id="PTHR43767">
    <property type="entry name" value="LONG-CHAIN-FATTY-ACID--COA LIGASE"/>
    <property type="match status" value="1"/>
</dbReference>
<proteinExistence type="inferred from homology"/>
<dbReference type="NCBIfam" id="NF004837">
    <property type="entry name" value="PRK06187.1"/>
    <property type="match status" value="1"/>
</dbReference>
<protein>
    <submittedName>
        <fullName evidence="5">Long-chain fatty acid--CoA ligase</fullName>
    </submittedName>
</protein>
<reference evidence="5 6" key="1">
    <citation type="submission" date="2014-07" db="EMBL/GenBank/DDBJ databases">
        <title>Genome Sequence of Rhodococcus opacus Strain R7, a Biodegrader of Mono- and Polycyclic Aromatic Hydrocarbons.</title>
        <authorList>
            <person name="Di Gennaro P."/>
            <person name="Zampolli J."/>
            <person name="Presti I."/>
            <person name="Cappelletti M."/>
            <person name="D'Ursi P."/>
            <person name="Orro A."/>
            <person name="Mezzelani A."/>
            <person name="Milanesi L."/>
        </authorList>
    </citation>
    <scope>NUCLEOTIDE SEQUENCE [LARGE SCALE GENOMIC DNA]</scope>
    <source>
        <strain evidence="5 6">R7</strain>
    </source>
</reference>
<dbReference type="Gene3D" id="3.30.300.30">
    <property type="match status" value="1"/>
</dbReference>
<dbReference type="InterPro" id="IPR020845">
    <property type="entry name" value="AMP-binding_CS"/>
</dbReference>
<dbReference type="Gene3D" id="3.40.50.12780">
    <property type="entry name" value="N-terminal domain of ligase-like"/>
    <property type="match status" value="1"/>
</dbReference>
<accession>A0A076EGX6</accession>
<dbReference type="AlphaFoldDB" id="A0A076EGX6"/>
<evidence type="ECO:0000313" key="6">
    <source>
        <dbReference type="Proteomes" id="UP000028488"/>
    </source>
</evidence>
<dbReference type="RefSeq" id="WP_128639169.1">
    <property type="nucleotide sequence ID" value="NZ_CP008947.1"/>
</dbReference>
<dbReference type="PROSITE" id="PS00455">
    <property type="entry name" value="AMP_BINDING"/>
    <property type="match status" value="1"/>
</dbReference>